<accession>A0ABV0S070</accession>
<evidence type="ECO:0000313" key="1">
    <source>
        <dbReference type="EMBL" id="MEQ2213650.1"/>
    </source>
</evidence>
<comment type="caution">
    <text evidence="1">The sequence shown here is derived from an EMBL/GenBank/DDBJ whole genome shotgun (WGS) entry which is preliminary data.</text>
</comment>
<keyword evidence="2" id="KW-1185">Reference proteome</keyword>
<dbReference type="Proteomes" id="UP001434883">
    <property type="component" value="Unassembled WGS sequence"/>
</dbReference>
<dbReference type="EMBL" id="JAHRIN010062719">
    <property type="protein sequence ID" value="MEQ2213650.1"/>
    <property type="molecule type" value="Genomic_DNA"/>
</dbReference>
<evidence type="ECO:0000313" key="2">
    <source>
        <dbReference type="Proteomes" id="UP001434883"/>
    </source>
</evidence>
<organism evidence="1 2">
    <name type="scientific">Xenoophorus captivus</name>
    <dbReference type="NCBI Taxonomy" id="1517983"/>
    <lineage>
        <taxon>Eukaryota</taxon>
        <taxon>Metazoa</taxon>
        <taxon>Chordata</taxon>
        <taxon>Craniata</taxon>
        <taxon>Vertebrata</taxon>
        <taxon>Euteleostomi</taxon>
        <taxon>Actinopterygii</taxon>
        <taxon>Neopterygii</taxon>
        <taxon>Teleostei</taxon>
        <taxon>Neoteleostei</taxon>
        <taxon>Acanthomorphata</taxon>
        <taxon>Ovalentaria</taxon>
        <taxon>Atherinomorphae</taxon>
        <taxon>Cyprinodontiformes</taxon>
        <taxon>Goodeidae</taxon>
        <taxon>Xenoophorus</taxon>
    </lineage>
</organism>
<sequence>MRRRDSHINNKKIYKSVEVTSWHSGRFQRLPDVNNHPDFLMKITSCSYVHIAHCIESNMGKVGGQFLFPKHQQAGLRSSKDALVNQPEIKKKFVKTPIFVPAKFNRIDTSFGL</sequence>
<gene>
    <name evidence="1" type="ORF">XENOCAPTIV_018566</name>
</gene>
<name>A0ABV0S070_9TELE</name>
<protein>
    <submittedName>
        <fullName evidence="1">Uncharacterized protein</fullName>
    </submittedName>
</protein>
<proteinExistence type="predicted"/>
<reference evidence="1 2" key="1">
    <citation type="submission" date="2021-06" db="EMBL/GenBank/DDBJ databases">
        <authorList>
            <person name="Palmer J.M."/>
        </authorList>
    </citation>
    <scope>NUCLEOTIDE SEQUENCE [LARGE SCALE GENOMIC DNA]</scope>
    <source>
        <strain evidence="1 2">XC_2019</strain>
        <tissue evidence="1">Muscle</tissue>
    </source>
</reference>